<evidence type="ECO:0000313" key="2">
    <source>
        <dbReference type="EMBL" id="CAG6714486.1"/>
    </source>
</evidence>
<name>A0A8D8UW98_9HEMI</name>
<dbReference type="AlphaFoldDB" id="A0A8D8UW98"/>
<dbReference type="EMBL" id="HBUF01351857">
    <property type="protein sequence ID" value="CAG6714487.1"/>
    <property type="molecule type" value="Transcribed_RNA"/>
</dbReference>
<protein>
    <submittedName>
        <fullName evidence="2">Uncharacterized protein</fullName>
    </submittedName>
</protein>
<dbReference type="EMBL" id="HBUF01351856">
    <property type="protein sequence ID" value="CAG6714486.1"/>
    <property type="molecule type" value="Transcribed_RNA"/>
</dbReference>
<sequence length="366" mass="41369">MKVYTDVRVVLERLDITPEQTIGCKIPFLKHDSREQEGVDLTNNNVACDDSDSDAKCNRSIEEKIEFFKDIQIQERWCCENSKVLTPVRQLKEACKILKMGDSMQIQRVSKILKLVKIVRPREAALQEIPVIDDANSTSHNSEQSEIEDKTLPEKMTCAKETKNNSDLSNEKIEEKNIENGASNSEAKTVDEPGVENNHSEVHTVDQSKVQKKQCDYLKVQNTTNETGNVVGSEVKTKTNSSSKKSHTDISDQPKMEATKKIHRTENEVSRKEKSTHSQESIDKKTEIVRNMFLNGTEVNSLDNQNKGAPNHYGKRSSSSSSKDKNTEESTNKKYKADENVKQRASCGNVKSKHKDRNSTSESCSW</sequence>
<feature type="region of interest" description="Disordered" evidence="1">
    <location>
        <begin position="228"/>
        <end position="366"/>
    </location>
</feature>
<feature type="compositionally biased region" description="Polar residues" evidence="1">
    <location>
        <begin position="297"/>
        <end position="308"/>
    </location>
</feature>
<feature type="region of interest" description="Disordered" evidence="1">
    <location>
        <begin position="161"/>
        <end position="213"/>
    </location>
</feature>
<evidence type="ECO:0000256" key="1">
    <source>
        <dbReference type="SAM" id="MobiDB-lite"/>
    </source>
</evidence>
<accession>A0A8D8UW98</accession>
<reference evidence="2" key="1">
    <citation type="submission" date="2021-05" db="EMBL/GenBank/DDBJ databases">
        <authorList>
            <person name="Alioto T."/>
            <person name="Alioto T."/>
            <person name="Gomez Garrido J."/>
        </authorList>
    </citation>
    <scope>NUCLEOTIDE SEQUENCE</scope>
</reference>
<feature type="compositionally biased region" description="Basic and acidic residues" evidence="1">
    <location>
        <begin position="161"/>
        <end position="178"/>
    </location>
</feature>
<feature type="compositionally biased region" description="Basic and acidic residues" evidence="1">
    <location>
        <begin position="322"/>
        <end position="342"/>
    </location>
</feature>
<organism evidence="2">
    <name type="scientific">Cacopsylla melanoneura</name>
    <dbReference type="NCBI Taxonomy" id="428564"/>
    <lineage>
        <taxon>Eukaryota</taxon>
        <taxon>Metazoa</taxon>
        <taxon>Ecdysozoa</taxon>
        <taxon>Arthropoda</taxon>
        <taxon>Hexapoda</taxon>
        <taxon>Insecta</taxon>
        <taxon>Pterygota</taxon>
        <taxon>Neoptera</taxon>
        <taxon>Paraneoptera</taxon>
        <taxon>Hemiptera</taxon>
        <taxon>Sternorrhyncha</taxon>
        <taxon>Psylloidea</taxon>
        <taxon>Psyllidae</taxon>
        <taxon>Psyllinae</taxon>
        <taxon>Cacopsylla</taxon>
    </lineage>
</organism>
<proteinExistence type="predicted"/>
<feature type="compositionally biased region" description="Basic and acidic residues" evidence="1">
    <location>
        <begin position="246"/>
        <end position="288"/>
    </location>
</feature>